<accession>A0A385EEB6</accession>
<reference evidence="1 2" key="2">
    <citation type="submission" date="2018-09" db="EMBL/GenBank/DDBJ databases">
        <title>Giant CbK-like Caulobacter bacteriophages have genetically divergent genomes.</title>
        <authorList>
            <person name="Wilson K."/>
            <person name="Ely B."/>
        </authorList>
    </citation>
    <scope>NUCLEOTIDE SEQUENCE [LARGE SCALE GENOMIC DNA]</scope>
</reference>
<protein>
    <submittedName>
        <fullName evidence="1">Uncharacterized protein</fullName>
    </submittedName>
</protein>
<evidence type="ECO:0000313" key="1">
    <source>
        <dbReference type="EMBL" id="AXQ69088.1"/>
    </source>
</evidence>
<keyword evidence="2" id="KW-1185">Reference proteome</keyword>
<dbReference type="EMBL" id="MH588546">
    <property type="protein sequence ID" value="AXQ69088.1"/>
    <property type="molecule type" value="Genomic_DNA"/>
</dbReference>
<sequence length="98" mass="11355">MKTINLRFEDAVGLDDSSIEVSEARYSDLLMEGSFYVGDGNDLGMSEDYWGQWYIHGYWVDNGEVWWLLAYEPAPDEDGYEDIGFDNEDEAFGFGRDW</sequence>
<proteinExistence type="predicted"/>
<reference evidence="2" key="1">
    <citation type="submission" date="2018-07" db="EMBL/GenBank/DDBJ databases">
        <title>Giant CbK-like Caulobacter bacteriophages have genetically divergent genomes.</title>
        <authorList>
            <person name="Wilson K.M."/>
            <person name="Ely B."/>
        </authorList>
    </citation>
    <scope>NUCLEOTIDE SEQUENCE [LARGE SCALE GENOMIC DNA]</scope>
</reference>
<dbReference type="Proteomes" id="UP000259421">
    <property type="component" value="Segment"/>
</dbReference>
<gene>
    <name evidence="1" type="ORF">CcrBL9_gp064c</name>
</gene>
<organism evidence="1 2">
    <name type="scientific">Caulobacter phage CcrBL9</name>
    <dbReference type="NCBI Taxonomy" id="2283270"/>
    <lineage>
        <taxon>Viruses</taxon>
        <taxon>Duplodnaviria</taxon>
        <taxon>Heunggongvirae</taxon>
        <taxon>Uroviricota</taxon>
        <taxon>Caudoviricetes</taxon>
        <taxon>Jeanschmidtviridae</taxon>
        <taxon>Bertelyvirus</taxon>
        <taxon>Bertelyvirus BL9</taxon>
    </lineage>
</organism>
<evidence type="ECO:0000313" key="2">
    <source>
        <dbReference type="Proteomes" id="UP000259421"/>
    </source>
</evidence>
<name>A0A385EEB6_9CAUD</name>